<feature type="compositionally biased region" description="Gly residues" evidence="2">
    <location>
        <begin position="476"/>
        <end position="488"/>
    </location>
</feature>
<dbReference type="InterPro" id="IPR051714">
    <property type="entry name" value="Znf_CCHC_NABP"/>
</dbReference>
<feature type="region of interest" description="Disordered" evidence="2">
    <location>
        <begin position="439"/>
        <end position="521"/>
    </location>
</feature>
<evidence type="ECO:0000256" key="2">
    <source>
        <dbReference type="SAM" id="MobiDB-lite"/>
    </source>
</evidence>
<dbReference type="Proteomes" id="UP001201980">
    <property type="component" value="Unassembled WGS sequence"/>
</dbReference>
<keyword evidence="5" id="KW-1185">Reference proteome</keyword>
<dbReference type="GO" id="GO:0003676">
    <property type="term" value="F:nucleic acid binding"/>
    <property type="evidence" value="ECO:0007669"/>
    <property type="project" value="InterPro"/>
</dbReference>
<dbReference type="AlphaFoldDB" id="A0AAD5WV95"/>
<dbReference type="PROSITE" id="PS50158">
    <property type="entry name" value="ZF_CCHC"/>
    <property type="match status" value="9"/>
</dbReference>
<evidence type="ECO:0000313" key="5">
    <source>
        <dbReference type="Proteomes" id="UP001201980"/>
    </source>
</evidence>
<dbReference type="SMART" id="SM00343">
    <property type="entry name" value="ZnF_C2HC"/>
    <property type="match status" value="10"/>
</dbReference>
<dbReference type="InterPro" id="IPR001878">
    <property type="entry name" value="Znf_CCHC"/>
</dbReference>
<gene>
    <name evidence="4" type="ORF">MKZ38_010188</name>
</gene>
<feature type="domain" description="CCHC-type" evidence="3">
    <location>
        <begin position="173"/>
        <end position="188"/>
    </location>
</feature>
<reference evidence="4" key="1">
    <citation type="submission" date="2022-07" db="EMBL/GenBank/DDBJ databases">
        <title>Draft genome sequence of Zalerion maritima ATCC 34329, a (micro)plastics degrading marine fungus.</title>
        <authorList>
            <person name="Paco A."/>
            <person name="Goncalves M.F.M."/>
            <person name="Rocha-Santos T.A.P."/>
            <person name="Alves A."/>
        </authorList>
    </citation>
    <scope>NUCLEOTIDE SEQUENCE</scope>
    <source>
        <strain evidence="4">ATCC 34329</strain>
    </source>
</reference>
<keyword evidence="1" id="KW-0479">Metal-binding</keyword>
<feature type="domain" description="CCHC-type" evidence="3">
    <location>
        <begin position="90"/>
        <end position="105"/>
    </location>
</feature>
<dbReference type="PANTHER" id="PTHR23002">
    <property type="entry name" value="ZINC FINGER CCHC DOMAIN CONTAINING PROTEIN"/>
    <property type="match status" value="1"/>
</dbReference>
<feature type="region of interest" description="Disordered" evidence="2">
    <location>
        <begin position="1"/>
        <end position="83"/>
    </location>
</feature>
<name>A0AAD5WV95_9PEZI</name>
<dbReference type="EMBL" id="JAKWBI020000087">
    <property type="protein sequence ID" value="KAJ2903236.1"/>
    <property type="molecule type" value="Genomic_DNA"/>
</dbReference>
<dbReference type="Gene3D" id="4.10.60.10">
    <property type="entry name" value="Zinc finger, CCHC-type"/>
    <property type="match status" value="6"/>
</dbReference>
<protein>
    <recommendedName>
        <fullName evidence="3">CCHC-type domain-containing protein</fullName>
    </recommendedName>
</protein>
<dbReference type="GO" id="GO:0008270">
    <property type="term" value="F:zinc ion binding"/>
    <property type="evidence" value="ECO:0007669"/>
    <property type="project" value="UniProtKB-KW"/>
</dbReference>
<dbReference type="Pfam" id="PF00098">
    <property type="entry name" value="zf-CCHC"/>
    <property type="match status" value="9"/>
</dbReference>
<dbReference type="SUPFAM" id="SSF57756">
    <property type="entry name" value="Retrovirus zinc finger-like domains"/>
    <property type="match status" value="5"/>
</dbReference>
<keyword evidence="1" id="KW-0862">Zinc</keyword>
<feature type="domain" description="CCHC-type" evidence="3">
    <location>
        <begin position="348"/>
        <end position="364"/>
    </location>
</feature>
<feature type="domain" description="CCHC-type" evidence="3">
    <location>
        <begin position="136"/>
        <end position="149"/>
    </location>
</feature>
<sequence>MSGWGTTDAGGGDAWGSGGGDALDTSAWAVPSAPVEPIATSTDVLASGGDDSFNDNSGGFSAPAGDDLGGDNTFNEGLDDEHRPQNDVTCRMCNEPGHFSKDCPNKGPPPSPCRYCKSPEHWSNDCPEKPEGPEPCFRCGEIGHRLRDCLMPVVCRVCEKEGHTGKECPNVTCKNCGETGHWMGECSNPRHIDRSHIPDITGESAWKKIEAAAIVRDIDDLKEAIDMYVKAIPETTYAALEEAFRSQNVKAYIMALERPSLAMTLTNMDLQGNIDKKYAISYRFSDKPVRPKEREGWPSCEENKERLANAGEPITRLVPKCMNCNQLGHISKTCTEVKNENLDKPTIKCILCEEEGHRARDCPNEREKRDDRPPRECRNCGSTEHIAKDCDQPRKAGDDVECHKCHEMGHFSRDCPNSGGGGGGSMACYNCNQEGHMSRDCTEPHKPHQVGNSNNETEGGDDFGDSAGTNAFGGENTFGGDGIDGAGGNNDVAPANDTDAGPTSSTAEDPWNLGGGGGGTW</sequence>
<evidence type="ECO:0000259" key="3">
    <source>
        <dbReference type="PROSITE" id="PS50158"/>
    </source>
</evidence>
<keyword evidence="1" id="KW-0863">Zinc-finger</keyword>
<feature type="domain" description="CCHC-type" evidence="3">
    <location>
        <begin position="155"/>
        <end position="170"/>
    </location>
</feature>
<feature type="domain" description="CCHC-type" evidence="3">
    <location>
        <begin position="377"/>
        <end position="392"/>
    </location>
</feature>
<accession>A0AAD5WV95</accession>
<proteinExistence type="predicted"/>
<evidence type="ECO:0000256" key="1">
    <source>
        <dbReference type="PROSITE-ProRule" id="PRU00047"/>
    </source>
</evidence>
<organism evidence="4 5">
    <name type="scientific">Zalerion maritima</name>
    <dbReference type="NCBI Taxonomy" id="339359"/>
    <lineage>
        <taxon>Eukaryota</taxon>
        <taxon>Fungi</taxon>
        <taxon>Dikarya</taxon>
        <taxon>Ascomycota</taxon>
        <taxon>Pezizomycotina</taxon>
        <taxon>Sordariomycetes</taxon>
        <taxon>Lulworthiomycetidae</taxon>
        <taxon>Lulworthiales</taxon>
        <taxon>Lulworthiaceae</taxon>
        <taxon>Zalerion</taxon>
    </lineage>
</organism>
<comment type="caution">
    <text evidence="4">The sequence shown here is derived from an EMBL/GenBank/DDBJ whole genome shotgun (WGS) entry which is preliminary data.</text>
</comment>
<feature type="compositionally biased region" description="Gly residues" evidence="2">
    <location>
        <begin position="8"/>
        <end position="21"/>
    </location>
</feature>
<feature type="compositionally biased region" description="Low complexity" evidence="2">
    <location>
        <begin position="47"/>
        <end position="61"/>
    </location>
</feature>
<feature type="domain" description="CCHC-type" evidence="3">
    <location>
        <begin position="402"/>
        <end position="417"/>
    </location>
</feature>
<feature type="domain" description="CCHC-type" evidence="3">
    <location>
        <begin position="320"/>
        <end position="336"/>
    </location>
</feature>
<feature type="domain" description="CCHC-type" evidence="3">
    <location>
        <begin position="428"/>
        <end position="443"/>
    </location>
</feature>
<evidence type="ECO:0000313" key="4">
    <source>
        <dbReference type="EMBL" id="KAJ2903236.1"/>
    </source>
</evidence>
<dbReference type="InterPro" id="IPR036875">
    <property type="entry name" value="Znf_CCHC_sf"/>
</dbReference>